<gene>
    <name evidence="1" type="ORF">MRATA1EN22A_LOCUS2386</name>
</gene>
<evidence type="ECO:0000313" key="2">
    <source>
        <dbReference type="Proteomes" id="UP001162501"/>
    </source>
</evidence>
<organism evidence="1 2">
    <name type="scientific">Rangifer tarandus platyrhynchus</name>
    <name type="common">Svalbard reindeer</name>
    <dbReference type="NCBI Taxonomy" id="3082113"/>
    <lineage>
        <taxon>Eukaryota</taxon>
        <taxon>Metazoa</taxon>
        <taxon>Chordata</taxon>
        <taxon>Craniata</taxon>
        <taxon>Vertebrata</taxon>
        <taxon>Euteleostomi</taxon>
        <taxon>Mammalia</taxon>
        <taxon>Eutheria</taxon>
        <taxon>Laurasiatheria</taxon>
        <taxon>Artiodactyla</taxon>
        <taxon>Ruminantia</taxon>
        <taxon>Pecora</taxon>
        <taxon>Cervidae</taxon>
        <taxon>Odocoileinae</taxon>
        <taxon>Rangifer</taxon>
    </lineage>
</organism>
<dbReference type="Proteomes" id="UP001162501">
    <property type="component" value="Chromosome 10"/>
</dbReference>
<protein>
    <submittedName>
        <fullName evidence="1">Uncharacterized protein</fullName>
    </submittedName>
</protein>
<sequence length="136" mass="14347">MVSALFGKGRLFLGAQYCPLLENRSNTSANGPATRPEGARGFMRCAGLGCCGRCIADLGHLTGPLSTSRTSFLEPAVCPGQAPLLAVIHSELYLTFSSTGVAALRFRDWPQDPTVPGLRSTFLGCVYAMAHLGAEV</sequence>
<reference evidence="1" key="2">
    <citation type="submission" date="2025-03" db="EMBL/GenBank/DDBJ databases">
        <authorList>
            <consortium name="ELIXIR-Norway"/>
            <consortium name="Elixir Norway"/>
        </authorList>
    </citation>
    <scope>NUCLEOTIDE SEQUENCE</scope>
</reference>
<accession>A0AC59Y6F5</accession>
<reference evidence="1" key="1">
    <citation type="submission" date="2023-05" db="EMBL/GenBank/DDBJ databases">
        <authorList>
            <consortium name="ELIXIR-Norway"/>
        </authorList>
    </citation>
    <scope>NUCLEOTIDE SEQUENCE</scope>
</reference>
<proteinExistence type="predicted"/>
<dbReference type="EMBL" id="OX596094">
    <property type="protein sequence ID" value="CAM9428515.1"/>
    <property type="molecule type" value="Genomic_DNA"/>
</dbReference>
<name>A0AC59Y6F5_RANTA</name>
<evidence type="ECO:0000313" key="1">
    <source>
        <dbReference type="EMBL" id="CAM9428515.1"/>
    </source>
</evidence>